<feature type="transmembrane region" description="Helical" evidence="1">
    <location>
        <begin position="21"/>
        <end position="47"/>
    </location>
</feature>
<evidence type="ECO:0000313" key="2">
    <source>
        <dbReference type="EMBL" id="MCY9184837.1"/>
    </source>
</evidence>
<keyword evidence="1" id="KW-0472">Membrane</keyword>
<reference evidence="3 4" key="1">
    <citation type="submission" date="2017-12" db="EMBL/GenBank/DDBJ databases">
        <title>Comparative Functional Genomics of Dry Heat Resistant strains isolated from the Viking Spacecraft.</title>
        <authorList>
            <person name="Seuylemezian A."/>
            <person name="Cooper K."/>
            <person name="Vaishampayan P."/>
        </authorList>
    </citation>
    <scope>NUCLEOTIDE SEQUENCE [LARGE SCALE GENOMIC DNA]</scope>
    <source>
        <strain evidence="3 4">V48-19</strain>
    </source>
</reference>
<sequence>MNGRSLFFRRWLDFYRYQFKVLHAVIDWTVALYIVLPALAFVIYQYVEWTNGNGLLYEWSERVEWRWLYAVGILIVCTGSIHTFLLEADQVFLLQKKAIIRQMKQYALVYSLLFTFAKWLLLFFLFLPFIIDSVRVTIPESAALLIYAFGLHTLFLSLKQDRVRKPRSIWRQIADFFLKAVLLACSFLMITFTEWHLLSLAGVLFFIFAFIRSLKKTASFSAFEAEVLEEKKIRLTLAGLVMMTSQDVRMPRVKDRMRRKPLLFRNSKRIFKKRTMYTIYKELFFKVMLRNGEYARHLYMLLSAFTVLTVVSPIVLKVIALLVYTGVCRYVLSLIFDKVMDAPILIGADKESDEYYRARKSCVNTLHYACVACCFLAAAISFLVK</sequence>
<protein>
    <submittedName>
        <fullName evidence="2 3">Transporter</fullName>
    </submittedName>
</protein>
<keyword evidence="1" id="KW-0812">Transmembrane</keyword>
<comment type="caution">
    <text evidence="3">The sequence shown here is derived from an EMBL/GenBank/DDBJ whole genome shotgun (WGS) entry which is preliminary data.</text>
</comment>
<proteinExistence type="predicted"/>
<gene>
    <name evidence="3" type="ORF">CUU63_05730</name>
    <name evidence="2" type="ORF">MOF03_09220</name>
</gene>
<evidence type="ECO:0000256" key="1">
    <source>
        <dbReference type="SAM" id="Phobius"/>
    </source>
</evidence>
<dbReference type="GO" id="GO:0016020">
    <property type="term" value="C:membrane"/>
    <property type="evidence" value="ECO:0007669"/>
    <property type="project" value="InterPro"/>
</dbReference>
<feature type="transmembrane region" description="Helical" evidence="1">
    <location>
        <begin position="107"/>
        <end position="131"/>
    </location>
</feature>
<dbReference type="InterPro" id="IPR010288">
    <property type="entry name" value="EcsB_ABC"/>
</dbReference>
<evidence type="ECO:0000313" key="4">
    <source>
        <dbReference type="Proteomes" id="UP000234803"/>
    </source>
</evidence>
<accession>A0A9Q6F2P0</accession>
<reference evidence="2" key="2">
    <citation type="submission" date="2022-02" db="EMBL/GenBank/DDBJ databases">
        <title>Crop Bioprotection Bacillus Genome Sequencing.</title>
        <authorList>
            <person name="Dunlap C."/>
        </authorList>
    </citation>
    <scope>NUCLEOTIDE SEQUENCE</scope>
    <source>
        <strain evidence="2">EC49O2N-C10</strain>
    </source>
</reference>
<organism evidence="3 4">
    <name type="scientific">Bacillus halotolerans</name>
    <dbReference type="NCBI Taxonomy" id="260554"/>
    <lineage>
        <taxon>Bacteria</taxon>
        <taxon>Bacillati</taxon>
        <taxon>Bacillota</taxon>
        <taxon>Bacilli</taxon>
        <taxon>Bacillales</taxon>
        <taxon>Bacillaceae</taxon>
        <taxon>Bacillus</taxon>
    </lineage>
</organism>
<name>A0A9Q6F2P0_9BACI</name>
<dbReference type="EMBL" id="PGUV01000003">
    <property type="protein sequence ID" value="PLS08731.1"/>
    <property type="molecule type" value="Genomic_DNA"/>
</dbReference>
<dbReference type="Pfam" id="PF05975">
    <property type="entry name" value="EcsB"/>
    <property type="match status" value="1"/>
</dbReference>
<dbReference type="Proteomes" id="UP000234803">
    <property type="component" value="Unassembled WGS sequence"/>
</dbReference>
<feature type="transmembrane region" description="Helical" evidence="1">
    <location>
        <begin position="365"/>
        <end position="384"/>
    </location>
</feature>
<feature type="transmembrane region" description="Helical" evidence="1">
    <location>
        <begin position="67"/>
        <end position="86"/>
    </location>
</feature>
<evidence type="ECO:0000313" key="3">
    <source>
        <dbReference type="EMBL" id="PLS08731.1"/>
    </source>
</evidence>
<feature type="transmembrane region" description="Helical" evidence="1">
    <location>
        <begin position="298"/>
        <end position="324"/>
    </location>
</feature>
<dbReference type="AlphaFoldDB" id="A0A9Q6F2P0"/>
<dbReference type="PIRSF" id="PIRSF037259">
    <property type="entry name" value="EcsB_ABC"/>
    <property type="match status" value="1"/>
</dbReference>
<feature type="transmembrane region" description="Helical" evidence="1">
    <location>
        <begin position="195"/>
        <end position="214"/>
    </location>
</feature>
<feature type="transmembrane region" description="Helical" evidence="1">
    <location>
        <begin position="169"/>
        <end position="189"/>
    </location>
</feature>
<dbReference type="EMBL" id="JALAWA010000004">
    <property type="protein sequence ID" value="MCY9184837.1"/>
    <property type="molecule type" value="Genomic_DNA"/>
</dbReference>
<dbReference type="Proteomes" id="UP001073053">
    <property type="component" value="Unassembled WGS sequence"/>
</dbReference>
<feature type="transmembrane region" description="Helical" evidence="1">
    <location>
        <begin position="137"/>
        <end position="157"/>
    </location>
</feature>
<dbReference type="RefSeq" id="WP_101860106.1">
    <property type="nucleotide sequence ID" value="NZ_CP070976.1"/>
</dbReference>
<keyword evidence="1" id="KW-1133">Transmembrane helix</keyword>